<name>A0ACC2DV34_DIPCM</name>
<evidence type="ECO:0000313" key="2">
    <source>
        <dbReference type="Proteomes" id="UP001162992"/>
    </source>
</evidence>
<accession>A0ACC2DV34</accession>
<evidence type="ECO:0000313" key="1">
    <source>
        <dbReference type="EMBL" id="KAJ7558164.1"/>
    </source>
</evidence>
<protein>
    <submittedName>
        <fullName evidence="1">Uncharacterized protein</fullName>
    </submittedName>
</protein>
<dbReference type="EMBL" id="CM055095">
    <property type="protein sequence ID" value="KAJ7558164.1"/>
    <property type="molecule type" value="Genomic_DNA"/>
</dbReference>
<comment type="caution">
    <text evidence="1">The sequence shown here is derived from an EMBL/GenBank/DDBJ whole genome shotgun (WGS) entry which is preliminary data.</text>
</comment>
<reference evidence="2" key="1">
    <citation type="journal article" date="2024" name="Proc. Natl. Acad. Sci. U.S.A.">
        <title>Extraordinary preservation of gene collinearity over three hundred million years revealed in homosporous lycophytes.</title>
        <authorList>
            <person name="Li C."/>
            <person name="Wickell D."/>
            <person name="Kuo L.Y."/>
            <person name="Chen X."/>
            <person name="Nie B."/>
            <person name="Liao X."/>
            <person name="Peng D."/>
            <person name="Ji J."/>
            <person name="Jenkins J."/>
            <person name="Williams M."/>
            <person name="Shu S."/>
            <person name="Plott C."/>
            <person name="Barry K."/>
            <person name="Rajasekar S."/>
            <person name="Grimwood J."/>
            <person name="Han X."/>
            <person name="Sun S."/>
            <person name="Hou Z."/>
            <person name="He W."/>
            <person name="Dai G."/>
            <person name="Sun C."/>
            <person name="Schmutz J."/>
            <person name="Leebens-Mack J.H."/>
            <person name="Li F.W."/>
            <person name="Wang L."/>
        </authorList>
    </citation>
    <scope>NUCLEOTIDE SEQUENCE [LARGE SCALE GENOMIC DNA]</scope>
    <source>
        <strain evidence="2">cv. PW_Plant_1</strain>
    </source>
</reference>
<organism evidence="1 2">
    <name type="scientific">Diphasiastrum complanatum</name>
    <name type="common">Issler's clubmoss</name>
    <name type="synonym">Lycopodium complanatum</name>
    <dbReference type="NCBI Taxonomy" id="34168"/>
    <lineage>
        <taxon>Eukaryota</taxon>
        <taxon>Viridiplantae</taxon>
        <taxon>Streptophyta</taxon>
        <taxon>Embryophyta</taxon>
        <taxon>Tracheophyta</taxon>
        <taxon>Lycopodiopsida</taxon>
        <taxon>Lycopodiales</taxon>
        <taxon>Lycopodiaceae</taxon>
        <taxon>Lycopodioideae</taxon>
        <taxon>Diphasiastrum</taxon>
    </lineage>
</organism>
<sequence length="482" mass="54712">MQRYKVIRQLGDGTYGSVWKAVNRITNETVAIKKMKRKFYSWEECMNLREVKSLRRLNHPNIVKLNEVIRENDELYFVFECMDYNLYQIMNNNQQLFSEAQIRNWCFQVFRALAYMHQHGYFHRDLKPENLLVTKDVIKVADFGLVREVCSRPPYTDYVSTRWYRAPEVLLQSSSYSAAIDMWAMGAIMAELFTLRPIFPGASEADQIYKVCSVLGSPTYHTWPEGMKLAASMNFRFPQVSPTTLCGLLPTASAAAIDLISALFQWDPNKRPTAAQSLQHPFFQFNCQHAIIVQFYVNARPRDLEVDMCVPASISEREFFPTHKDSLPGNPMDKKSTGKPKEGSVCKTEEKLQLLSDNKEGCSTDARPEPVLQDLATIPIPTIGRLGHMRQRPLVKPKGPCAAPSKARVSAISNIRQTLPPEPRFLTKKASNVPLSHFTARENLTGCSPSSSANMIPHYGKVYCPTALQYDNRVGAGPTRRS</sequence>
<proteinExistence type="predicted"/>
<keyword evidence="2" id="KW-1185">Reference proteome</keyword>
<gene>
    <name evidence="1" type="ORF">O6H91_04G027300</name>
</gene>
<dbReference type="Proteomes" id="UP001162992">
    <property type="component" value="Chromosome 4"/>
</dbReference>